<dbReference type="OrthoDB" id="8448870at2"/>
<evidence type="ECO:0008006" key="3">
    <source>
        <dbReference type="Google" id="ProtNLM"/>
    </source>
</evidence>
<protein>
    <recommendedName>
        <fullName evidence="3">Terminase</fullName>
    </recommendedName>
</protein>
<reference evidence="1 2" key="1">
    <citation type="submission" date="2019-09" db="EMBL/GenBank/DDBJ databases">
        <title>Genome sequence of Rhodovastum atsumiense, a diverse member of the Acetobacteraceae family of non-sulfur purple photosynthetic bacteria.</title>
        <authorList>
            <person name="Meyer T."/>
            <person name="Kyndt J."/>
        </authorList>
    </citation>
    <scope>NUCLEOTIDE SEQUENCE [LARGE SCALE GENOMIC DNA]</scope>
    <source>
        <strain evidence="1 2">DSM 21279</strain>
    </source>
</reference>
<proteinExistence type="predicted"/>
<organism evidence="1 2">
    <name type="scientific">Rhodovastum atsumiense</name>
    <dbReference type="NCBI Taxonomy" id="504468"/>
    <lineage>
        <taxon>Bacteria</taxon>
        <taxon>Pseudomonadati</taxon>
        <taxon>Pseudomonadota</taxon>
        <taxon>Alphaproteobacteria</taxon>
        <taxon>Acetobacterales</taxon>
        <taxon>Acetobacteraceae</taxon>
        <taxon>Rhodovastum</taxon>
    </lineage>
</organism>
<gene>
    <name evidence="1" type="ORF">F1189_23175</name>
</gene>
<evidence type="ECO:0000313" key="1">
    <source>
        <dbReference type="EMBL" id="KAA5609665.1"/>
    </source>
</evidence>
<dbReference type="EMBL" id="VWPK01000046">
    <property type="protein sequence ID" value="KAA5609665.1"/>
    <property type="molecule type" value="Genomic_DNA"/>
</dbReference>
<keyword evidence="2" id="KW-1185">Reference proteome</keyword>
<name>A0A5M6IQB0_9PROT</name>
<accession>A0A5M6IQB0</accession>
<comment type="caution">
    <text evidence="1">The sequence shown here is derived from an EMBL/GenBank/DDBJ whole genome shotgun (WGS) entry which is preliminary data.</text>
</comment>
<dbReference type="Proteomes" id="UP000325255">
    <property type="component" value="Unassembled WGS sequence"/>
</dbReference>
<dbReference type="RefSeq" id="WP_150043293.1">
    <property type="nucleotide sequence ID" value="NZ_OW485608.1"/>
</dbReference>
<sequence length="199" mass="21780">MPSPDGGARAPGRKQIDWEAVEREYRTGTFSTRQLAAKHGCAEGAIRWHAKKGGWQKDLTEAVRRETDARLLRADLRTTNAREDAQIVSDAAETRVAVVLRHRRSVARDNERLEKLATKLDALIEGAEGIAGVGAAQDILESMARTRAKLIPLERQAFGLTDKEAGEDQSEIRTIRRVIVEPGNPDTTGVRPAPGAEAV</sequence>
<dbReference type="AlphaFoldDB" id="A0A5M6IQB0"/>
<evidence type="ECO:0000313" key="2">
    <source>
        <dbReference type="Proteomes" id="UP000325255"/>
    </source>
</evidence>